<dbReference type="EMBL" id="BGZK01000083">
    <property type="protein sequence ID" value="GBP16905.1"/>
    <property type="molecule type" value="Genomic_DNA"/>
</dbReference>
<accession>A0A4C1TSC9</accession>
<sequence>MPRSISWDLKSPVLARCGSGADNDRRRRRDDGAPSGWLGVLSEARTVWWNLTLVKSSPHKLDFASQSDDGLAVQRYRVRVFRRRIVEALDARVGGRVKPSVPVASPTRARPEWTA</sequence>
<comment type="caution">
    <text evidence="2">The sequence shown here is derived from an EMBL/GenBank/DDBJ whole genome shotgun (WGS) entry which is preliminary data.</text>
</comment>
<evidence type="ECO:0000313" key="3">
    <source>
        <dbReference type="Proteomes" id="UP000299102"/>
    </source>
</evidence>
<reference evidence="2 3" key="1">
    <citation type="journal article" date="2019" name="Commun. Biol.">
        <title>The bagworm genome reveals a unique fibroin gene that provides high tensile strength.</title>
        <authorList>
            <person name="Kono N."/>
            <person name="Nakamura H."/>
            <person name="Ohtoshi R."/>
            <person name="Tomita M."/>
            <person name="Numata K."/>
            <person name="Arakawa K."/>
        </authorList>
    </citation>
    <scope>NUCLEOTIDE SEQUENCE [LARGE SCALE GENOMIC DNA]</scope>
</reference>
<evidence type="ECO:0000313" key="2">
    <source>
        <dbReference type="EMBL" id="GBP16905.1"/>
    </source>
</evidence>
<proteinExistence type="predicted"/>
<gene>
    <name evidence="2" type="ORF">EVAR_101931_1</name>
</gene>
<organism evidence="2 3">
    <name type="scientific">Eumeta variegata</name>
    <name type="common">Bagworm moth</name>
    <name type="synonym">Eumeta japonica</name>
    <dbReference type="NCBI Taxonomy" id="151549"/>
    <lineage>
        <taxon>Eukaryota</taxon>
        <taxon>Metazoa</taxon>
        <taxon>Ecdysozoa</taxon>
        <taxon>Arthropoda</taxon>
        <taxon>Hexapoda</taxon>
        <taxon>Insecta</taxon>
        <taxon>Pterygota</taxon>
        <taxon>Neoptera</taxon>
        <taxon>Endopterygota</taxon>
        <taxon>Lepidoptera</taxon>
        <taxon>Glossata</taxon>
        <taxon>Ditrysia</taxon>
        <taxon>Tineoidea</taxon>
        <taxon>Psychidae</taxon>
        <taxon>Oiketicinae</taxon>
        <taxon>Eumeta</taxon>
    </lineage>
</organism>
<protein>
    <submittedName>
        <fullName evidence="2">Uncharacterized protein</fullName>
    </submittedName>
</protein>
<dbReference type="AlphaFoldDB" id="A0A4C1TSC9"/>
<dbReference type="Proteomes" id="UP000299102">
    <property type="component" value="Unassembled WGS sequence"/>
</dbReference>
<evidence type="ECO:0000256" key="1">
    <source>
        <dbReference type="SAM" id="MobiDB-lite"/>
    </source>
</evidence>
<feature type="region of interest" description="Disordered" evidence="1">
    <location>
        <begin position="96"/>
        <end position="115"/>
    </location>
</feature>
<name>A0A4C1TSC9_EUMVA</name>
<keyword evidence="3" id="KW-1185">Reference proteome</keyword>